<keyword evidence="7 13" id="KW-0812">Transmembrane</keyword>
<evidence type="ECO:0000256" key="2">
    <source>
        <dbReference type="ARBA" id="ARBA00004651"/>
    </source>
</evidence>
<feature type="transmembrane region" description="Helical" evidence="13">
    <location>
        <begin position="12"/>
        <end position="33"/>
    </location>
</feature>
<feature type="transmembrane region" description="Helical" evidence="13">
    <location>
        <begin position="200"/>
        <end position="220"/>
    </location>
</feature>
<keyword evidence="19" id="KW-1185">Reference proteome</keyword>
<dbReference type="SMART" id="SM00388">
    <property type="entry name" value="HisKA"/>
    <property type="match status" value="1"/>
</dbReference>
<evidence type="ECO:0000256" key="6">
    <source>
        <dbReference type="ARBA" id="ARBA00022679"/>
    </source>
</evidence>
<organism evidence="18 19">
    <name type="scientific">Cellvibrio fontiphilus</name>
    <dbReference type="NCBI Taxonomy" id="1815559"/>
    <lineage>
        <taxon>Bacteria</taxon>
        <taxon>Pseudomonadati</taxon>
        <taxon>Pseudomonadota</taxon>
        <taxon>Gammaproteobacteria</taxon>
        <taxon>Cellvibrionales</taxon>
        <taxon>Cellvibrionaceae</taxon>
        <taxon>Cellvibrio</taxon>
    </lineage>
</organism>
<dbReference type="CDD" id="cd00082">
    <property type="entry name" value="HisKA"/>
    <property type="match status" value="1"/>
</dbReference>
<dbReference type="InterPro" id="IPR001789">
    <property type="entry name" value="Sig_transdc_resp-reg_receiver"/>
</dbReference>
<dbReference type="InterPro" id="IPR003594">
    <property type="entry name" value="HATPase_dom"/>
</dbReference>
<dbReference type="PROSITE" id="PS50109">
    <property type="entry name" value="HIS_KIN"/>
    <property type="match status" value="1"/>
</dbReference>
<feature type="transmembrane region" description="Helical" evidence="13">
    <location>
        <begin position="165"/>
        <end position="188"/>
    </location>
</feature>
<dbReference type="PANTHER" id="PTHR43047">
    <property type="entry name" value="TWO-COMPONENT HISTIDINE PROTEIN KINASE"/>
    <property type="match status" value="1"/>
</dbReference>
<dbReference type="SMART" id="SM00448">
    <property type="entry name" value="REC"/>
    <property type="match status" value="1"/>
</dbReference>
<dbReference type="InterPro" id="IPR005467">
    <property type="entry name" value="His_kinase_dom"/>
</dbReference>
<keyword evidence="12" id="KW-0175">Coiled coil</keyword>
<feature type="domain" description="PAC" evidence="17">
    <location>
        <begin position="403"/>
        <end position="455"/>
    </location>
</feature>
<dbReference type="InterPro" id="IPR000014">
    <property type="entry name" value="PAS"/>
</dbReference>
<comment type="subcellular location">
    <subcellularLocation>
        <location evidence="2">Cell membrane</location>
        <topology evidence="2">Multi-pass membrane protein</topology>
    </subcellularLocation>
</comment>
<dbReference type="Pfam" id="PF00512">
    <property type="entry name" value="HisKA"/>
    <property type="match status" value="1"/>
</dbReference>
<dbReference type="EMBL" id="JBHRTF010000002">
    <property type="protein sequence ID" value="MFC3114511.1"/>
    <property type="molecule type" value="Genomic_DNA"/>
</dbReference>
<keyword evidence="5 11" id="KW-0597">Phosphoprotein</keyword>
<dbReference type="RefSeq" id="WP_378115921.1">
    <property type="nucleotide sequence ID" value="NZ_JBHRTF010000002.1"/>
</dbReference>
<dbReference type="Gene3D" id="3.40.50.2300">
    <property type="match status" value="1"/>
</dbReference>
<dbReference type="Gene3D" id="1.10.287.130">
    <property type="match status" value="1"/>
</dbReference>
<feature type="domain" description="Response regulatory" evidence="15">
    <location>
        <begin position="711"/>
        <end position="827"/>
    </location>
</feature>
<dbReference type="InterPro" id="IPR007895">
    <property type="entry name" value="MASE1"/>
</dbReference>
<dbReference type="SUPFAM" id="SSF55874">
    <property type="entry name" value="ATPase domain of HSP90 chaperone/DNA topoisomerase II/histidine kinase"/>
    <property type="match status" value="1"/>
</dbReference>
<evidence type="ECO:0000259" key="14">
    <source>
        <dbReference type="PROSITE" id="PS50109"/>
    </source>
</evidence>
<dbReference type="Pfam" id="PF02518">
    <property type="entry name" value="HATPase_c"/>
    <property type="match status" value="1"/>
</dbReference>
<feature type="coiled-coil region" evidence="12">
    <location>
        <begin position="270"/>
        <end position="333"/>
    </location>
</feature>
<evidence type="ECO:0000256" key="5">
    <source>
        <dbReference type="ARBA" id="ARBA00022553"/>
    </source>
</evidence>
<dbReference type="NCBIfam" id="TIGR00229">
    <property type="entry name" value="sensory_box"/>
    <property type="match status" value="1"/>
</dbReference>
<dbReference type="PRINTS" id="PR00344">
    <property type="entry name" value="BCTRLSENSOR"/>
</dbReference>
<name>A0ABV7FAD0_9GAMM</name>
<keyword evidence="6" id="KW-0808">Transferase</keyword>
<evidence type="ECO:0000256" key="3">
    <source>
        <dbReference type="ARBA" id="ARBA00012438"/>
    </source>
</evidence>
<evidence type="ECO:0000259" key="17">
    <source>
        <dbReference type="PROSITE" id="PS50113"/>
    </source>
</evidence>
<feature type="modified residue" description="4-aspartylphosphate" evidence="11">
    <location>
        <position position="760"/>
    </location>
</feature>
<dbReference type="Gene3D" id="3.30.450.20">
    <property type="entry name" value="PAS domain"/>
    <property type="match status" value="1"/>
</dbReference>
<dbReference type="InterPro" id="IPR036097">
    <property type="entry name" value="HisK_dim/P_sf"/>
</dbReference>
<comment type="catalytic activity">
    <reaction evidence="1">
        <text>ATP + protein L-histidine = ADP + protein N-phospho-L-histidine.</text>
        <dbReference type="EC" id="2.7.13.3"/>
    </reaction>
</comment>
<dbReference type="InterPro" id="IPR003661">
    <property type="entry name" value="HisK_dim/P_dom"/>
</dbReference>
<dbReference type="InterPro" id="IPR036890">
    <property type="entry name" value="HATPase_C_sf"/>
</dbReference>
<protein>
    <recommendedName>
        <fullName evidence="3">histidine kinase</fullName>
        <ecNumber evidence="3">2.7.13.3</ecNumber>
    </recommendedName>
</protein>
<dbReference type="Pfam" id="PF08448">
    <property type="entry name" value="PAS_4"/>
    <property type="match status" value="1"/>
</dbReference>
<dbReference type="SUPFAM" id="SSF55785">
    <property type="entry name" value="PYP-like sensor domain (PAS domain)"/>
    <property type="match status" value="1"/>
</dbReference>
<feature type="domain" description="Histidine kinase" evidence="14">
    <location>
        <begin position="473"/>
        <end position="688"/>
    </location>
</feature>
<keyword evidence="8" id="KW-0418">Kinase</keyword>
<evidence type="ECO:0000256" key="7">
    <source>
        <dbReference type="ARBA" id="ARBA00022692"/>
    </source>
</evidence>
<evidence type="ECO:0000313" key="19">
    <source>
        <dbReference type="Proteomes" id="UP001595555"/>
    </source>
</evidence>
<dbReference type="CDD" id="cd00130">
    <property type="entry name" value="PAS"/>
    <property type="match status" value="1"/>
</dbReference>
<reference evidence="19" key="1">
    <citation type="journal article" date="2019" name="Int. J. Syst. Evol. Microbiol.">
        <title>The Global Catalogue of Microorganisms (GCM) 10K type strain sequencing project: providing services to taxonomists for standard genome sequencing and annotation.</title>
        <authorList>
            <consortium name="The Broad Institute Genomics Platform"/>
            <consortium name="The Broad Institute Genome Sequencing Center for Infectious Disease"/>
            <person name="Wu L."/>
            <person name="Ma J."/>
        </authorList>
    </citation>
    <scope>NUCLEOTIDE SEQUENCE [LARGE SCALE GENOMIC DNA]</scope>
    <source>
        <strain evidence="19">KCTC 52237</strain>
    </source>
</reference>
<dbReference type="Proteomes" id="UP001595555">
    <property type="component" value="Unassembled WGS sequence"/>
</dbReference>
<dbReference type="InterPro" id="IPR035965">
    <property type="entry name" value="PAS-like_dom_sf"/>
</dbReference>
<dbReference type="SMART" id="SM00387">
    <property type="entry name" value="HATPase_c"/>
    <property type="match status" value="1"/>
</dbReference>
<evidence type="ECO:0000256" key="13">
    <source>
        <dbReference type="SAM" id="Phobius"/>
    </source>
</evidence>
<dbReference type="Pfam" id="PF05231">
    <property type="entry name" value="MASE1"/>
    <property type="match status" value="1"/>
</dbReference>
<evidence type="ECO:0000256" key="11">
    <source>
        <dbReference type="PROSITE-ProRule" id="PRU00169"/>
    </source>
</evidence>
<comment type="caution">
    <text evidence="18">The sequence shown here is derived from an EMBL/GenBank/DDBJ whole genome shotgun (WGS) entry which is preliminary data.</text>
</comment>
<dbReference type="InterPro" id="IPR000700">
    <property type="entry name" value="PAS-assoc_C"/>
</dbReference>
<proteinExistence type="predicted"/>
<evidence type="ECO:0000256" key="12">
    <source>
        <dbReference type="SAM" id="Coils"/>
    </source>
</evidence>
<accession>A0ABV7FAD0</accession>
<dbReference type="SMART" id="SM00091">
    <property type="entry name" value="PAS"/>
    <property type="match status" value="1"/>
</dbReference>
<keyword evidence="10 13" id="KW-0472">Membrane</keyword>
<evidence type="ECO:0000256" key="8">
    <source>
        <dbReference type="ARBA" id="ARBA00022777"/>
    </source>
</evidence>
<dbReference type="PROSITE" id="PS50110">
    <property type="entry name" value="RESPONSE_REGULATORY"/>
    <property type="match status" value="1"/>
</dbReference>
<dbReference type="SUPFAM" id="SSF47384">
    <property type="entry name" value="Homodimeric domain of signal transducing histidine kinase"/>
    <property type="match status" value="1"/>
</dbReference>
<evidence type="ECO:0000259" key="15">
    <source>
        <dbReference type="PROSITE" id="PS50110"/>
    </source>
</evidence>
<feature type="transmembrane region" description="Helical" evidence="13">
    <location>
        <begin position="131"/>
        <end position="153"/>
    </location>
</feature>
<dbReference type="Pfam" id="PF00072">
    <property type="entry name" value="Response_reg"/>
    <property type="match status" value="1"/>
</dbReference>
<dbReference type="Gene3D" id="3.30.565.10">
    <property type="entry name" value="Histidine kinase-like ATPase, C-terminal domain"/>
    <property type="match status" value="1"/>
</dbReference>
<dbReference type="SUPFAM" id="SSF52172">
    <property type="entry name" value="CheY-like"/>
    <property type="match status" value="1"/>
</dbReference>
<evidence type="ECO:0000259" key="16">
    <source>
        <dbReference type="PROSITE" id="PS50112"/>
    </source>
</evidence>
<dbReference type="CDD" id="cd16922">
    <property type="entry name" value="HATPase_EvgS-ArcB-TorS-like"/>
    <property type="match status" value="1"/>
</dbReference>
<dbReference type="InterPro" id="IPR011006">
    <property type="entry name" value="CheY-like_superfamily"/>
</dbReference>
<dbReference type="EC" id="2.7.13.3" evidence="3"/>
<gene>
    <name evidence="18" type="ORF">ACFODX_03015</name>
</gene>
<dbReference type="PROSITE" id="PS50112">
    <property type="entry name" value="PAS"/>
    <property type="match status" value="1"/>
</dbReference>
<keyword evidence="4" id="KW-1003">Cell membrane</keyword>
<evidence type="ECO:0000256" key="9">
    <source>
        <dbReference type="ARBA" id="ARBA00022989"/>
    </source>
</evidence>
<evidence type="ECO:0000313" key="18">
    <source>
        <dbReference type="EMBL" id="MFC3114511.1"/>
    </source>
</evidence>
<feature type="transmembrane region" description="Helical" evidence="13">
    <location>
        <begin position="39"/>
        <end position="60"/>
    </location>
</feature>
<dbReference type="InterPro" id="IPR004358">
    <property type="entry name" value="Sig_transdc_His_kin-like_C"/>
</dbReference>
<dbReference type="CDD" id="cd17546">
    <property type="entry name" value="REC_hyHK_CKI1_RcsC-like"/>
    <property type="match status" value="1"/>
</dbReference>
<feature type="domain" description="PAS" evidence="16">
    <location>
        <begin position="330"/>
        <end position="400"/>
    </location>
</feature>
<sequence length="923" mass="101891">MSFNTRKKIYLLLKLPALNLLFALGYFLLAQFGSAWSSLTAQVSLIWPAAGFALFGVLVFGLRVAPGLFAGALAANLVTHLYPAFGLGITSWSAGIVVSAAMLAQTIVIARLNQGILNRNLLVNLPRTLGFIGSVFGGALIAPSLGIATFAYLELVPDGEQAKAWAFWWMGDSIGMLTFTALLAWLLIPRVRHNLHAQAFLLLCVGVGLVFFLVSALGYIQHSEAQRLADAVKSMTLNHPVDSRPWYIPSLLQLSALAIGLTLIGLLSAYIRTRQQHDELLRENQRKLEEEILSHTQALRKANDWLLNEVVQRQQTQEQLQESQQALRAREQHLRSLLDNIPDPVWFKNLQGVYISCNKAFAKILELTEAEIVGKSEEQLVNPELAALFQKNDQATLQSDSSHRYEQLIVINNEHRYLLDTIKVALHNDKGEVAGILGIGRDISAQKDAERQLSLAKEAAEEATRAKSRFLANMSHEIRTPLNAVLGYTQLLMRDQSITGTQRERLQLILVSSQRLLGLINDVLDLSKIESGVLNLRKEYFDLHQEVADIQTIMAERADSKGLQLITQVDLPSPYIVKGDRQKIGQILLNLLGNAIKFTPQGSVSLYVANLQGEVEFVIGDTGPGISEQELADLFAAFKQGQAGEDVGGTGLGLTLSRHLAEGMGGSLHLSSVLGQGTLAHLRLPLVSENIVLDTRQQPKATRMEENCHIKALVVEDDFASCEILMDLLQQLGCDTYAAHDGREGLAMCKAHQFDIIFTDIRMPGMNGLEMFRQLRAGDNYQQTPIVAVSASSLEHERSYYLAQGFQEFIGKPYAFDDIVKALRQFTAARFTDDAEVKLAGENHPALSLLQQPDLAAHSNLLTELNKAAASGDMAKCKQIMAEFSAENIGAQRHQQLSTALRQYDLERVETLINTWLISSSQN</sequence>
<dbReference type="InterPro" id="IPR013656">
    <property type="entry name" value="PAS_4"/>
</dbReference>
<evidence type="ECO:0000256" key="1">
    <source>
        <dbReference type="ARBA" id="ARBA00000085"/>
    </source>
</evidence>
<dbReference type="PROSITE" id="PS50113">
    <property type="entry name" value="PAC"/>
    <property type="match status" value="1"/>
</dbReference>
<evidence type="ECO:0000256" key="10">
    <source>
        <dbReference type="ARBA" id="ARBA00023136"/>
    </source>
</evidence>
<keyword evidence="9 13" id="KW-1133">Transmembrane helix</keyword>
<feature type="transmembrane region" description="Helical" evidence="13">
    <location>
        <begin position="91"/>
        <end position="110"/>
    </location>
</feature>
<evidence type="ECO:0000256" key="4">
    <source>
        <dbReference type="ARBA" id="ARBA00022475"/>
    </source>
</evidence>